<dbReference type="EMBL" id="CAXLJM020000133">
    <property type="protein sequence ID" value="CAL8140189.1"/>
    <property type="molecule type" value="Genomic_DNA"/>
</dbReference>
<feature type="transmembrane region" description="Helical" evidence="1">
    <location>
        <begin position="183"/>
        <end position="206"/>
    </location>
</feature>
<keyword evidence="1" id="KW-0812">Transmembrane</keyword>
<reference evidence="2 3" key="1">
    <citation type="submission" date="2024-08" db="EMBL/GenBank/DDBJ databases">
        <authorList>
            <person name="Cucini C."/>
            <person name="Frati F."/>
        </authorList>
    </citation>
    <scope>NUCLEOTIDE SEQUENCE [LARGE SCALE GENOMIC DNA]</scope>
</reference>
<comment type="caution">
    <text evidence="2">The sequence shown here is derived from an EMBL/GenBank/DDBJ whole genome shotgun (WGS) entry which is preliminary data.</text>
</comment>
<sequence>MHRQFMPNWNPEADAVSRDFDAFLLVTTITFPFSGLVVSSHYILFSHWSSYAISVLPSNYQNTPFKIVYGVWWFLFLRIIWAILLIGAFFVLTTARHTWLLLGEFHCGRKLQNVRKKTCSELRKIETIRFKYRILEVLHLKVTHLWRELILPLETLILMLGIFGNFTLVTYSEILTPLNAAIILIWVLVATSFVILGLNFCGALYTRGFEVLGSMRNNDWGSRINNKIMKKFVKSCRPIQIGYGRMYAIRKLSVLKYLRTLTKGTMRVLLTLKQYST</sequence>
<proteinExistence type="predicted"/>
<evidence type="ECO:0000313" key="3">
    <source>
        <dbReference type="Proteomes" id="UP001642540"/>
    </source>
</evidence>
<keyword evidence="1" id="KW-0472">Membrane</keyword>
<name>A0ABP1S019_9HEXA</name>
<accession>A0ABP1S019</accession>
<gene>
    <name evidence="2" type="ORF">ODALV1_LOCUS28183</name>
</gene>
<feature type="transmembrane region" description="Helical" evidence="1">
    <location>
        <begin position="149"/>
        <end position="171"/>
    </location>
</feature>
<keyword evidence="1" id="KW-1133">Transmembrane helix</keyword>
<organism evidence="2 3">
    <name type="scientific">Orchesella dallaii</name>
    <dbReference type="NCBI Taxonomy" id="48710"/>
    <lineage>
        <taxon>Eukaryota</taxon>
        <taxon>Metazoa</taxon>
        <taxon>Ecdysozoa</taxon>
        <taxon>Arthropoda</taxon>
        <taxon>Hexapoda</taxon>
        <taxon>Collembola</taxon>
        <taxon>Entomobryomorpha</taxon>
        <taxon>Entomobryoidea</taxon>
        <taxon>Orchesellidae</taxon>
        <taxon>Orchesellinae</taxon>
        <taxon>Orchesella</taxon>
    </lineage>
</organism>
<feature type="transmembrane region" description="Helical" evidence="1">
    <location>
        <begin position="20"/>
        <end position="44"/>
    </location>
</feature>
<feature type="transmembrane region" description="Helical" evidence="1">
    <location>
        <begin position="71"/>
        <end position="92"/>
    </location>
</feature>
<keyword evidence="3" id="KW-1185">Reference proteome</keyword>
<evidence type="ECO:0000256" key="1">
    <source>
        <dbReference type="SAM" id="Phobius"/>
    </source>
</evidence>
<dbReference type="Proteomes" id="UP001642540">
    <property type="component" value="Unassembled WGS sequence"/>
</dbReference>
<protein>
    <submittedName>
        <fullName evidence="2">Uncharacterized protein</fullName>
    </submittedName>
</protein>
<evidence type="ECO:0000313" key="2">
    <source>
        <dbReference type="EMBL" id="CAL8140189.1"/>
    </source>
</evidence>